<dbReference type="AlphaFoldDB" id="A0AAU7ERL7"/>
<evidence type="ECO:0000256" key="1">
    <source>
        <dbReference type="SAM" id="Phobius"/>
    </source>
</evidence>
<keyword evidence="1" id="KW-1133">Transmembrane helix</keyword>
<feature type="transmembrane region" description="Helical" evidence="1">
    <location>
        <begin position="63"/>
        <end position="83"/>
    </location>
</feature>
<keyword evidence="1" id="KW-0472">Membrane</keyword>
<reference evidence="2" key="1">
    <citation type="submission" date="2024-05" db="EMBL/GenBank/DDBJ databases">
        <title>Draft genome sequence of Pseudomonas iranensis M7D1.</title>
        <authorList>
            <person name="Miller S.L."/>
            <person name="Nsubuga A."/>
            <person name="Lu N."/>
            <person name="King J."/>
            <person name="Shears P."/>
            <person name="Lawson P.A."/>
        </authorList>
    </citation>
    <scope>NUCLEOTIDE SEQUENCE</scope>
    <source>
        <strain evidence="2">M7D1</strain>
    </source>
</reference>
<feature type="transmembrane region" description="Helical" evidence="1">
    <location>
        <begin position="325"/>
        <end position="343"/>
    </location>
</feature>
<keyword evidence="1" id="KW-0812">Transmembrane</keyword>
<evidence type="ECO:0008006" key="3">
    <source>
        <dbReference type="Google" id="ProtNLM"/>
    </source>
</evidence>
<gene>
    <name evidence="2" type="ORF">ABHN08_15540</name>
</gene>
<dbReference type="EMBL" id="CP157354">
    <property type="protein sequence ID" value="XBL94105.1"/>
    <property type="molecule type" value="Genomic_DNA"/>
</dbReference>
<protein>
    <recommendedName>
        <fullName evidence="3">Glycosyltransferase RgtA/B/C/D-like domain-containing protein</fullName>
    </recommendedName>
</protein>
<feature type="transmembrane region" description="Helical" evidence="1">
    <location>
        <begin position="147"/>
        <end position="180"/>
    </location>
</feature>
<accession>A0AAU7ERL7</accession>
<proteinExistence type="predicted"/>
<name>A0AAU7ERL7_9PSED</name>
<organism evidence="2">
    <name type="scientific">Pseudomonas iranensis</name>
    <dbReference type="NCBI Taxonomy" id="2745503"/>
    <lineage>
        <taxon>Bacteria</taxon>
        <taxon>Pseudomonadati</taxon>
        <taxon>Pseudomonadota</taxon>
        <taxon>Gammaproteobacteria</taxon>
        <taxon>Pseudomonadales</taxon>
        <taxon>Pseudomonadaceae</taxon>
        <taxon>Pseudomonas</taxon>
    </lineage>
</organism>
<feature type="transmembrane region" description="Helical" evidence="1">
    <location>
        <begin position="349"/>
        <end position="370"/>
    </location>
</feature>
<feature type="transmembrane region" description="Helical" evidence="1">
    <location>
        <begin position="192"/>
        <end position="212"/>
    </location>
</feature>
<evidence type="ECO:0000313" key="2">
    <source>
        <dbReference type="EMBL" id="XBL94105.1"/>
    </source>
</evidence>
<sequence length="394" mass="43814">MDFPVFGDAASYSDFGKACADYIVHAGEGVTTSCYNAVRPTGIMVYHAIPFLLTSDPVEQNHIAVLMNLMSLMVLMVSLLVIFKNLSGAVPGRNTWANCLGGAAVVLFTLILCVAYIPIRMSDIQSFACFSASVAILSSEESRRHSGVLFMAGLMAGVSVLLKQNYVVSIFFLVFFWCCFDLKNHFAVKFKYVFAYLVGVSVCLIQVAAVYYHSGVPWFYEPKAMAVYDIVNSQPYVELVAYTIPTKNSYVSYLPAEVTAFQYVAVKFYEGISKFYWSVYLGQFPAGIAPQVVVVSHAKMLYMQLVMVIIALATLATIYFKNKWIAVFSLMTTASIFLSSILLHTEHRYFLMAKVYFIVLLAIIFVKFVSKIASRLESRRAGNTATDAQALIKQ</sequence>
<feature type="transmembrane region" description="Helical" evidence="1">
    <location>
        <begin position="301"/>
        <end position="320"/>
    </location>
</feature>
<feature type="transmembrane region" description="Helical" evidence="1">
    <location>
        <begin position="95"/>
        <end position="117"/>
    </location>
</feature>